<evidence type="ECO:0000313" key="10">
    <source>
        <dbReference type="EMBL" id="MFC4819872.1"/>
    </source>
</evidence>
<dbReference type="Proteomes" id="UP001595886">
    <property type="component" value="Unassembled WGS sequence"/>
</dbReference>
<accession>A0ABV9QS68</accession>
<protein>
    <submittedName>
        <fullName evidence="10">Response regulator transcription factor</fullName>
    </submittedName>
</protein>
<feature type="DNA-binding region" description="OmpR/PhoB-type" evidence="7">
    <location>
        <begin position="147"/>
        <end position="247"/>
    </location>
</feature>
<dbReference type="SMART" id="SM00862">
    <property type="entry name" value="Trans_reg_C"/>
    <property type="match status" value="1"/>
</dbReference>
<dbReference type="InterPro" id="IPR011006">
    <property type="entry name" value="CheY-like_superfamily"/>
</dbReference>
<evidence type="ECO:0000256" key="7">
    <source>
        <dbReference type="PROSITE-ProRule" id="PRU01091"/>
    </source>
</evidence>
<dbReference type="Gene3D" id="3.40.50.2300">
    <property type="match status" value="1"/>
</dbReference>
<evidence type="ECO:0000256" key="4">
    <source>
        <dbReference type="ARBA" id="ARBA00023125"/>
    </source>
</evidence>
<dbReference type="PANTHER" id="PTHR48111">
    <property type="entry name" value="REGULATOR OF RPOS"/>
    <property type="match status" value="1"/>
</dbReference>
<dbReference type="Pfam" id="PF00072">
    <property type="entry name" value="Response_reg"/>
    <property type="match status" value="1"/>
</dbReference>
<evidence type="ECO:0000313" key="11">
    <source>
        <dbReference type="Proteomes" id="UP001595886"/>
    </source>
</evidence>
<dbReference type="InterPro" id="IPR039420">
    <property type="entry name" value="WalR-like"/>
</dbReference>
<feature type="domain" description="OmpR/PhoB-type" evidence="9">
    <location>
        <begin position="147"/>
        <end position="247"/>
    </location>
</feature>
<keyword evidence="1 6" id="KW-0597">Phosphoprotein</keyword>
<evidence type="ECO:0000256" key="5">
    <source>
        <dbReference type="ARBA" id="ARBA00023163"/>
    </source>
</evidence>
<gene>
    <name evidence="10" type="ORF">ACFO6Q_06030</name>
</gene>
<dbReference type="InterPro" id="IPR036388">
    <property type="entry name" value="WH-like_DNA-bd_sf"/>
</dbReference>
<dbReference type="PROSITE" id="PS51755">
    <property type="entry name" value="OMPR_PHOB"/>
    <property type="match status" value="1"/>
</dbReference>
<feature type="modified residue" description="4-aspartylphosphate" evidence="6">
    <location>
        <position position="67"/>
    </location>
</feature>
<dbReference type="SUPFAM" id="SSF52172">
    <property type="entry name" value="CheY-like"/>
    <property type="match status" value="1"/>
</dbReference>
<reference evidence="11" key="1">
    <citation type="journal article" date="2019" name="Int. J. Syst. Evol. Microbiol.">
        <title>The Global Catalogue of Microorganisms (GCM) 10K type strain sequencing project: providing services to taxonomists for standard genome sequencing and annotation.</title>
        <authorList>
            <consortium name="The Broad Institute Genomics Platform"/>
            <consortium name="The Broad Institute Genome Sequencing Center for Infectious Disease"/>
            <person name="Wu L."/>
            <person name="Ma J."/>
        </authorList>
    </citation>
    <scope>NUCLEOTIDE SEQUENCE [LARGE SCALE GENOMIC DNA]</scope>
    <source>
        <strain evidence="11">CCUG 30340</strain>
    </source>
</reference>
<organism evidence="10 11">
    <name type="scientific">Dokdonella ginsengisoli</name>
    <dbReference type="NCBI Taxonomy" id="363846"/>
    <lineage>
        <taxon>Bacteria</taxon>
        <taxon>Pseudomonadati</taxon>
        <taxon>Pseudomonadota</taxon>
        <taxon>Gammaproteobacteria</taxon>
        <taxon>Lysobacterales</taxon>
        <taxon>Rhodanobacteraceae</taxon>
        <taxon>Dokdonella</taxon>
    </lineage>
</organism>
<dbReference type="InterPro" id="IPR016032">
    <property type="entry name" value="Sig_transdc_resp-reg_C-effctor"/>
</dbReference>
<name>A0ABV9QS68_9GAMM</name>
<proteinExistence type="predicted"/>
<keyword evidence="5" id="KW-0804">Transcription</keyword>
<dbReference type="EMBL" id="JBHSHD010000005">
    <property type="protein sequence ID" value="MFC4819872.1"/>
    <property type="molecule type" value="Genomic_DNA"/>
</dbReference>
<evidence type="ECO:0000259" key="9">
    <source>
        <dbReference type="PROSITE" id="PS51755"/>
    </source>
</evidence>
<dbReference type="Pfam" id="PF00486">
    <property type="entry name" value="Trans_reg_C"/>
    <property type="match status" value="1"/>
</dbReference>
<dbReference type="CDD" id="cd00383">
    <property type="entry name" value="trans_reg_C"/>
    <property type="match status" value="1"/>
</dbReference>
<evidence type="ECO:0000256" key="3">
    <source>
        <dbReference type="ARBA" id="ARBA00023015"/>
    </source>
</evidence>
<dbReference type="PANTHER" id="PTHR48111:SF4">
    <property type="entry name" value="DNA-BINDING DUAL TRANSCRIPTIONAL REGULATOR OMPR"/>
    <property type="match status" value="1"/>
</dbReference>
<comment type="caution">
    <text evidence="10">The sequence shown here is derived from an EMBL/GenBank/DDBJ whole genome shotgun (WGS) entry which is preliminary data.</text>
</comment>
<dbReference type="InterPro" id="IPR001867">
    <property type="entry name" value="OmpR/PhoB-type_DNA-bd"/>
</dbReference>
<dbReference type="SMART" id="SM00448">
    <property type="entry name" value="REC"/>
    <property type="match status" value="1"/>
</dbReference>
<keyword evidence="2" id="KW-0902">Two-component regulatory system</keyword>
<dbReference type="PROSITE" id="PS50110">
    <property type="entry name" value="RESPONSE_REGULATORY"/>
    <property type="match status" value="1"/>
</dbReference>
<evidence type="ECO:0000256" key="1">
    <source>
        <dbReference type="ARBA" id="ARBA00022553"/>
    </source>
</evidence>
<dbReference type="Gene3D" id="1.10.10.10">
    <property type="entry name" value="Winged helix-like DNA-binding domain superfamily/Winged helix DNA-binding domain"/>
    <property type="match status" value="1"/>
</dbReference>
<dbReference type="InterPro" id="IPR001789">
    <property type="entry name" value="Sig_transdc_resp-reg_receiver"/>
</dbReference>
<keyword evidence="11" id="KW-1185">Reference proteome</keyword>
<keyword evidence="4 7" id="KW-0238">DNA-binding</keyword>
<evidence type="ECO:0000259" key="8">
    <source>
        <dbReference type="PROSITE" id="PS50110"/>
    </source>
</evidence>
<feature type="domain" description="Response regulatory" evidence="8">
    <location>
        <begin position="18"/>
        <end position="131"/>
    </location>
</feature>
<keyword evidence="3" id="KW-0805">Transcription regulation</keyword>
<evidence type="ECO:0000256" key="6">
    <source>
        <dbReference type="PROSITE-ProRule" id="PRU00169"/>
    </source>
</evidence>
<dbReference type="RefSeq" id="WP_380019671.1">
    <property type="nucleotide sequence ID" value="NZ_JBHSHD010000005.1"/>
</dbReference>
<dbReference type="SUPFAM" id="SSF46894">
    <property type="entry name" value="C-terminal effector domain of the bipartite response regulators"/>
    <property type="match status" value="1"/>
</dbReference>
<evidence type="ECO:0000256" key="2">
    <source>
        <dbReference type="ARBA" id="ARBA00023012"/>
    </source>
</evidence>
<sequence length="254" mass="27323">MPEAGAAAATRTSPRARVAVLEDDEALREDILVPGLAANGYDVEGFGHASDLYRRLLATAFDVAVIDVGLPDEDGLSVARHLRAGSPLGIVMLTGRSRPAERLRALDDGADAWLAKPVEVEVVAATIGSLLRRMRLPAVARAPVPAPAPASASRWRLAAQGWRLAAPSGRDVVLNRAERGVLECLFAANGEPVPREQLIAALGESRYEFDPHRLDMLVHRLRRKVVENTGQTLPLRSVRGRGYVLVGCERSPAD</sequence>